<evidence type="ECO:0000256" key="2">
    <source>
        <dbReference type="ARBA" id="ARBA00023180"/>
    </source>
</evidence>
<accession>A0A1Q2YCY9</accession>
<evidence type="ECO:0000313" key="3">
    <source>
        <dbReference type="EMBL" id="GAV27368.1"/>
    </source>
</evidence>
<organism evidence="3 4">
    <name type="scientific">Pichia membranifaciens</name>
    <dbReference type="NCBI Taxonomy" id="4926"/>
    <lineage>
        <taxon>Eukaryota</taxon>
        <taxon>Fungi</taxon>
        <taxon>Dikarya</taxon>
        <taxon>Ascomycota</taxon>
        <taxon>Saccharomycotina</taxon>
        <taxon>Pichiomycetes</taxon>
        <taxon>Pichiales</taxon>
        <taxon>Pichiaceae</taxon>
        <taxon>Pichia</taxon>
    </lineage>
</organism>
<reference evidence="3 4" key="1">
    <citation type="submission" date="2016-08" db="EMBL/GenBank/DDBJ databases">
        <title>Whole genome shotgun sequence of Pichia membranifaciens KS47-1.</title>
        <authorList>
            <person name="Konishi M."/>
            <person name="Ishida M."/>
            <person name="Arakawa T."/>
            <person name="Kato Y."/>
            <person name="Horiuchi J."/>
        </authorList>
    </citation>
    <scope>NUCLEOTIDE SEQUENCE [LARGE SCALE GENOMIC DNA]</scope>
    <source>
        <strain evidence="3 4">KS47-1</strain>
    </source>
</reference>
<dbReference type="OrthoDB" id="348678at2759"/>
<gene>
    <name evidence="3" type="ORF">PMKS-000833</name>
</gene>
<dbReference type="GO" id="GO:0008081">
    <property type="term" value="F:phosphoric diester hydrolase activity"/>
    <property type="evidence" value="ECO:0007669"/>
    <property type="project" value="TreeGrafter"/>
</dbReference>
<keyword evidence="1" id="KW-0378">Hydrolase</keyword>
<dbReference type="EMBL" id="BDGI01000033">
    <property type="protein sequence ID" value="GAV27368.1"/>
    <property type="molecule type" value="Genomic_DNA"/>
</dbReference>
<dbReference type="GO" id="GO:0000324">
    <property type="term" value="C:fungal-type vacuole"/>
    <property type="evidence" value="ECO:0007669"/>
    <property type="project" value="TreeGrafter"/>
</dbReference>
<dbReference type="PANTHER" id="PTHR10340:SF55">
    <property type="entry name" value="ENDOPOLYPHOSPHATASE"/>
    <property type="match status" value="1"/>
</dbReference>
<dbReference type="GO" id="GO:0004309">
    <property type="term" value="F:exopolyphosphatase activity"/>
    <property type="evidence" value="ECO:0007669"/>
    <property type="project" value="TreeGrafter"/>
</dbReference>
<dbReference type="GO" id="GO:0000298">
    <property type="term" value="F:endopolyphosphatase activity"/>
    <property type="evidence" value="ECO:0007669"/>
    <property type="project" value="TreeGrafter"/>
</dbReference>
<evidence type="ECO:0000256" key="1">
    <source>
        <dbReference type="ARBA" id="ARBA00022801"/>
    </source>
</evidence>
<sequence>MKNVVSNMDVSHKDLIIGGVWGHMNIDHWVPMDSVKAWKSIKKRLLVAGAWDESDLFPFIDYDQLEELAMVGDSESDDDFETVEDLYRSLGYDIADESSDPLHTFSDRYMGAPNGKVTYLENLRDTMYAKLKGKRKGGEFAERYSIAHISSSVIPTYNPGLRIWEYNITEFNSYDGQPETQGRQTWAEKISAYLNASVKKNTFRYGDWNDFFQKLEGQLDDEEQVEKLISELENSPDTMNNRKYLEMKAPSKDKTIPNIMPASLPLGPAYIPQALSPERYAQYYVDLNEVNYQKKDIDSWKFNYKLHYSTDDKSESRGLLVKDWVNFGRKLAKTAPVKGKEREYIGDSEAELKSEELWKNYVDRAFISSGYQELPGAVGK</sequence>
<protein>
    <submittedName>
        <fullName evidence="3">Uncharacterized protein</fullName>
    </submittedName>
</protein>
<dbReference type="AlphaFoldDB" id="A0A1Q2YCY9"/>
<keyword evidence="4" id="KW-1185">Reference proteome</keyword>
<keyword evidence="2" id="KW-0325">Glycoprotein</keyword>
<name>A0A1Q2YCY9_9ASCO</name>
<dbReference type="GO" id="GO:0006798">
    <property type="term" value="P:polyphosphate catabolic process"/>
    <property type="evidence" value="ECO:0007669"/>
    <property type="project" value="TreeGrafter"/>
</dbReference>
<dbReference type="PANTHER" id="PTHR10340">
    <property type="entry name" value="SPHINGOMYELIN PHOSPHODIESTERASE"/>
    <property type="match status" value="1"/>
</dbReference>
<proteinExistence type="predicted"/>
<comment type="caution">
    <text evidence="3">The sequence shown here is derived from an EMBL/GenBank/DDBJ whole genome shotgun (WGS) entry which is preliminary data.</text>
</comment>
<dbReference type="Proteomes" id="UP000186136">
    <property type="component" value="Unassembled WGS sequence"/>
</dbReference>
<evidence type="ECO:0000313" key="4">
    <source>
        <dbReference type="Proteomes" id="UP000186136"/>
    </source>
</evidence>